<dbReference type="InterPro" id="IPR000772">
    <property type="entry name" value="Ricin_B_lectin"/>
</dbReference>
<feature type="domain" description="Ricin B lectin" evidence="6">
    <location>
        <begin position="490"/>
        <end position="614"/>
    </location>
</feature>
<keyword evidence="8" id="KW-1185">Reference proteome</keyword>
<dbReference type="Gene3D" id="2.60.40.1180">
    <property type="entry name" value="Golgi alpha-mannosidase II"/>
    <property type="match status" value="1"/>
</dbReference>
<dbReference type="InterPro" id="IPR001139">
    <property type="entry name" value="Glyco_hydro_30"/>
</dbReference>
<keyword evidence="2 5" id="KW-0732">Signal</keyword>
<dbReference type="Pfam" id="PF00652">
    <property type="entry name" value="Ricin_B_lectin"/>
    <property type="match status" value="1"/>
</dbReference>
<dbReference type="Pfam" id="PF17189">
    <property type="entry name" value="Glyco_hydro_30C"/>
    <property type="match status" value="1"/>
</dbReference>
<dbReference type="InterPro" id="IPR033452">
    <property type="entry name" value="GH30_C"/>
</dbReference>
<gene>
    <name evidence="7" type="primary">srfJ</name>
    <name evidence="7" type="ORF">Aco03nite_043020</name>
</gene>
<dbReference type="Pfam" id="PF02055">
    <property type="entry name" value="Glyco_hydro_30"/>
    <property type="match status" value="1"/>
</dbReference>
<dbReference type="EMBL" id="BOMG01000054">
    <property type="protein sequence ID" value="GID55898.1"/>
    <property type="molecule type" value="Genomic_DNA"/>
</dbReference>
<evidence type="ECO:0000256" key="4">
    <source>
        <dbReference type="RuleBase" id="RU361188"/>
    </source>
</evidence>
<dbReference type="InterPro" id="IPR017853">
    <property type="entry name" value="GH"/>
</dbReference>
<evidence type="ECO:0000256" key="5">
    <source>
        <dbReference type="SAM" id="SignalP"/>
    </source>
</evidence>
<dbReference type="CDD" id="cd23451">
    <property type="entry name" value="beta-trefoil_Ricin_laminarinase"/>
    <property type="match status" value="1"/>
</dbReference>
<dbReference type="RefSeq" id="WP_203797222.1">
    <property type="nucleotide sequence ID" value="NZ_BAAAQE010000027.1"/>
</dbReference>
<keyword evidence="3 4" id="KW-0378">Hydrolase</keyword>
<dbReference type="InterPro" id="IPR013780">
    <property type="entry name" value="Glyco_hydro_b"/>
</dbReference>
<evidence type="ECO:0000256" key="2">
    <source>
        <dbReference type="ARBA" id="ARBA00022729"/>
    </source>
</evidence>
<evidence type="ECO:0000313" key="7">
    <source>
        <dbReference type="EMBL" id="GID55898.1"/>
    </source>
</evidence>
<dbReference type="InterPro" id="IPR035992">
    <property type="entry name" value="Ricin_B-like_lectins"/>
</dbReference>
<keyword evidence="4" id="KW-0326">Glycosidase</keyword>
<dbReference type="PROSITE" id="PS50231">
    <property type="entry name" value="RICIN_B_LECTIN"/>
    <property type="match status" value="1"/>
</dbReference>
<dbReference type="PANTHER" id="PTHR11069:SF23">
    <property type="entry name" value="LYSOSOMAL ACID GLUCOSYLCERAMIDASE"/>
    <property type="match status" value="1"/>
</dbReference>
<dbReference type="SMART" id="SM00458">
    <property type="entry name" value="RICIN"/>
    <property type="match status" value="1"/>
</dbReference>
<evidence type="ECO:0000256" key="3">
    <source>
        <dbReference type="ARBA" id="ARBA00022801"/>
    </source>
</evidence>
<name>A0ABQ3XBP0_9ACTN</name>
<evidence type="ECO:0000256" key="1">
    <source>
        <dbReference type="ARBA" id="ARBA00005382"/>
    </source>
</evidence>
<proteinExistence type="inferred from homology"/>
<evidence type="ECO:0000313" key="8">
    <source>
        <dbReference type="Proteomes" id="UP000612282"/>
    </source>
</evidence>
<comment type="caution">
    <text evidence="7">The sequence shown here is derived from an EMBL/GenBank/DDBJ whole genome shotgun (WGS) entry which is preliminary data.</text>
</comment>
<feature type="signal peptide" evidence="5">
    <location>
        <begin position="1"/>
        <end position="23"/>
    </location>
</feature>
<comment type="similarity">
    <text evidence="1 4">Belongs to the glycosyl hydrolase 30 family.</text>
</comment>
<dbReference type="SUPFAM" id="SSF50370">
    <property type="entry name" value="Ricin B-like lectins"/>
    <property type="match status" value="1"/>
</dbReference>
<dbReference type="PANTHER" id="PTHR11069">
    <property type="entry name" value="GLUCOSYLCERAMIDASE"/>
    <property type="match status" value="1"/>
</dbReference>
<dbReference type="Gene3D" id="2.80.10.50">
    <property type="match status" value="2"/>
</dbReference>
<feature type="chain" id="PRO_5045122296" evidence="5">
    <location>
        <begin position="24"/>
        <end position="615"/>
    </location>
</feature>
<dbReference type="SUPFAM" id="SSF51011">
    <property type="entry name" value="Glycosyl hydrolase domain"/>
    <property type="match status" value="1"/>
</dbReference>
<sequence length="615" mass="65081">MRRRGSLLALVVGATFLSSPAYAAGETVNIHLTTTSDSAGRVVTRGLQQQTPIAFGPAGGTANQTITVDENATYQVFEGGGASITDTTAHLLRGGPVSAATRDAVMTRLFSPTDGIGLSFVRNPIGASDLSRPGNVSLDDTCCDLTDFGANGYDTNVRLLTQQARALNPALRVKGVPWSAPGWMKDNGRMDQMGWLKWEYYPMYAQYLVRYVQSYQAAGVPINYVSVQNEPNCCQAANPAAMNYPGMSWNPSGLVEFTKNHVYPAFRAAGITTKVLIHDWNYGDYANFGAAILADAGVRDDPLFGGIAWHGYFGDPAVGSQVHDAYPAVKQFSTEHSGGTWIGNQHNEDMADIVNYARNWSSSLVKWSLALNQGMGPHNGGCGTCTGLITVQDGGSRAGQVDYTVEYYTTGHLTKFVRPGAVRIGSTASGTVPNVAWRNPDGSKALIAHNGGTGSQSVRVDWGTQSFVYTLPARTTATFTWSGTGSPAPGGTVTGLAGKCADVAGAATANGTAVQLWTCNGTAAQRWSRPGDGTLRALGKCLDVDGPSTADGTVTHLWDCHSGTSQKWTPDGSQRLVNSYSGKCLDVTGNNSADGARLQIWTCGTGANQKWALNQ</sequence>
<organism evidence="7 8">
    <name type="scientific">Actinoplanes couchii</name>
    <dbReference type="NCBI Taxonomy" id="403638"/>
    <lineage>
        <taxon>Bacteria</taxon>
        <taxon>Bacillati</taxon>
        <taxon>Actinomycetota</taxon>
        <taxon>Actinomycetes</taxon>
        <taxon>Micromonosporales</taxon>
        <taxon>Micromonosporaceae</taxon>
        <taxon>Actinoplanes</taxon>
    </lineage>
</organism>
<protein>
    <submittedName>
        <fullName evidence="7">Glucosylceramidase</fullName>
    </submittedName>
</protein>
<accession>A0ABQ3XBP0</accession>
<dbReference type="Gene3D" id="3.20.20.80">
    <property type="entry name" value="Glycosidases"/>
    <property type="match status" value="1"/>
</dbReference>
<evidence type="ECO:0000259" key="6">
    <source>
        <dbReference type="SMART" id="SM00458"/>
    </source>
</evidence>
<reference evidence="7 8" key="1">
    <citation type="submission" date="2021-01" db="EMBL/GenBank/DDBJ databases">
        <title>Whole genome shotgun sequence of Actinoplanes couchii NBRC 106145.</title>
        <authorList>
            <person name="Komaki H."/>
            <person name="Tamura T."/>
        </authorList>
    </citation>
    <scope>NUCLEOTIDE SEQUENCE [LARGE SCALE GENOMIC DNA]</scope>
    <source>
        <strain evidence="7 8">NBRC 106145</strain>
    </source>
</reference>
<dbReference type="SUPFAM" id="SSF51445">
    <property type="entry name" value="(Trans)glycosidases"/>
    <property type="match status" value="1"/>
</dbReference>
<dbReference type="InterPro" id="IPR033453">
    <property type="entry name" value="Glyco_hydro_30_TIM-barrel"/>
</dbReference>
<dbReference type="Proteomes" id="UP000612282">
    <property type="component" value="Unassembled WGS sequence"/>
</dbReference>